<keyword evidence="8" id="KW-1185">Reference proteome</keyword>
<dbReference type="GO" id="GO:0008483">
    <property type="term" value="F:transaminase activity"/>
    <property type="evidence" value="ECO:0007669"/>
    <property type="project" value="UniProtKB-KW"/>
</dbReference>
<keyword evidence="5" id="KW-0804">Transcription</keyword>
<reference evidence="7 8" key="1">
    <citation type="submission" date="2020-10" db="EMBL/GenBank/DDBJ databases">
        <title>Wide distribution of Phycisphaera-like planctomycetes from WD2101 soil group in peatlands and genome analysis of the first cultivated representative.</title>
        <authorList>
            <person name="Dedysh S.N."/>
            <person name="Beletsky A.V."/>
            <person name="Ivanova A."/>
            <person name="Kulichevskaya I.S."/>
            <person name="Suzina N.E."/>
            <person name="Philippov D.A."/>
            <person name="Rakitin A.L."/>
            <person name="Mardanov A.V."/>
            <person name="Ravin N.V."/>
        </authorList>
    </citation>
    <scope>NUCLEOTIDE SEQUENCE [LARGE SCALE GENOMIC DNA]</scope>
    <source>
        <strain evidence="7 8">M1803</strain>
    </source>
</reference>
<dbReference type="GO" id="GO:0030170">
    <property type="term" value="F:pyridoxal phosphate binding"/>
    <property type="evidence" value="ECO:0007669"/>
    <property type="project" value="InterPro"/>
</dbReference>
<dbReference type="RefSeq" id="WP_206292955.1">
    <property type="nucleotide sequence ID" value="NZ_CP063458.1"/>
</dbReference>
<gene>
    <name evidence="7" type="ORF">IPV69_00530</name>
</gene>
<dbReference type="Gene3D" id="3.40.640.10">
    <property type="entry name" value="Type I PLP-dependent aspartate aminotransferase-like (Major domain)"/>
    <property type="match status" value="1"/>
</dbReference>
<dbReference type="InterPro" id="IPR015424">
    <property type="entry name" value="PyrdxlP-dep_Trfase"/>
</dbReference>
<dbReference type="EMBL" id="CP063458">
    <property type="protein sequence ID" value="QOV89894.1"/>
    <property type="molecule type" value="Genomic_DNA"/>
</dbReference>
<keyword evidence="2" id="KW-0663">Pyridoxal phosphate</keyword>
<evidence type="ECO:0000259" key="6">
    <source>
        <dbReference type="PROSITE" id="PS50949"/>
    </source>
</evidence>
<protein>
    <submittedName>
        <fullName evidence="7">PLP-dependent aminotransferase family protein</fullName>
    </submittedName>
</protein>
<evidence type="ECO:0000313" key="7">
    <source>
        <dbReference type="EMBL" id="QOV89894.1"/>
    </source>
</evidence>
<evidence type="ECO:0000313" key="8">
    <source>
        <dbReference type="Proteomes" id="UP000593765"/>
    </source>
</evidence>
<dbReference type="Pfam" id="PF00155">
    <property type="entry name" value="Aminotran_1_2"/>
    <property type="match status" value="1"/>
</dbReference>
<dbReference type="AlphaFoldDB" id="A0A7M2WX24"/>
<keyword evidence="7" id="KW-0032">Aminotransferase</keyword>
<evidence type="ECO:0000256" key="2">
    <source>
        <dbReference type="ARBA" id="ARBA00022898"/>
    </source>
</evidence>
<dbReference type="Proteomes" id="UP000593765">
    <property type="component" value="Chromosome"/>
</dbReference>
<dbReference type="SMART" id="SM00345">
    <property type="entry name" value="HTH_GNTR"/>
    <property type="match status" value="1"/>
</dbReference>
<dbReference type="SUPFAM" id="SSF53383">
    <property type="entry name" value="PLP-dependent transferases"/>
    <property type="match status" value="1"/>
</dbReference>
<dbReference type="GO" id="GO:0003700">
    <property type="term" value="F:DNA-binding transcription factor activity"/>
    <property type="evidence" value="ECO:0007669"/>
    <property type="project" value="InterPro"/>
</dbReference>
<feature type="domain" description="HTH gntR-type" evidence="6">
    <location>
        <begin position="10"/>
        <end position="78"/>
    </location>
</feature>
<dbReference type="KEGG" id="hbs:IPV69_00530"/>
<dbReference type="GO" id="GO:0003677">
    <property type="term" value="F:DNA binding"/>
    <property type="evidence" value="ECO:0007669"/>
    <property type="project" value="UniProtKB-KW"/>
</dbReference>
<proteinExistence type="inferred from homology"/>
<accession>A0A7M2WX24</accession>
<dbReference type="CDD" id="cd07377">
    <property type="entry name" value="WHTH_GntR"/>
    <property type="match status" value="1"/>
</dbReference>
<dbReference type="InterPro" id="IPR004839">
    <property type="entry name" value="Aminotransferase_I/II_large"/>
</dbReference>
<evidence type="ECO:0000256" key="4">
    <source>
        <dbReference type="ARBA" id="ARBA00023125"/>
    </source>
</evidence>
<sequence length="500" mass="55014">MENTQSKSQTPLYEDVARQIIEMIDNGTLPVGSRAPSVRSLAVQLKVSVSTVVAAYRLLEDQGRLQPRPQSGFYVRALRRENVEEPLMSRPPETASAVTVGDLRLLLLTEFGQPGIIGLGASNGAVSDWSIKAVHSLMSSISRSQPLLSASYPPPAGMATLRRQVARWYIRAGCKLSPDDIVITCGALEAIHLCLRAVTQPGDAVALESPTYWGILQTVEMLGLKALEIPTHPRTGPSLDALEVVFSQKLVKAIVLIPSAHNPLGSIMPEENRRQLVAMVRKADIPLIEDEIYADLVFEPPRPRSCRSFDEGPSSQSHVMVCGGVSKTVAPSLRIGWCIPGKWVKEVTRMKAWLNIAAPTLPQLALAQFMDEGGYDRHLRKVTSIYRRQVERMSELIAEHFPRDTRITRPQGGFLLWVELPEIMDSVTLHDRAIQKGVSICPGVVFSATGKYRNCIRINCGLLWTPEVERAIPTLGKLIAELIEAHQNAATEPGYDATQC</sequence>
<dbReference type="InterPro" id="IPR051446">
    <property type="entry name" value="HTH_trans_reg/aminotransferase"/>
</dbReference>
<comment type="similarity">
    <text evidence="1">In the C-terminal section; belongs to the class-I pyridoxal-phosphate-dependent aminotransferase family.</text>
</comment>
<dbReference type="InterPro" id="IPR015421">
    <property type="entry name" value="PyrdxlP-dep_Trfase_major"/>
</dbReference>
<keyword evidence="4" id="KW-0238">DNA-binding</keyword>
<keyword evidence="3" id="KW-0805">Transcription regulation</keyword>
<dbReference type="Gene3D" id="1.10.10.10">
    <property type="entry name" value="Winged helix-like DNA-binding domain superfamily/Winged helix DNA-binding domain"/>
    <property type="match status" value="1"/>
</dbReference>
<evidence type="ECO:0000256" key="1">
    <source>
        <dbReference type="ARBA" id="ARBA00005384"/>
    </source>
</evidence>
<keyword evidence="7" id="KW-0808">Transferase</keyword>
<dbReference type="CDD" id="cd00609">
    <property type="entry name" value="AAT_like"/>
    <property type="match status" value="1"/>
</dbReference>
<dbReference type="SUPFAM" id="SSF46785">
    <property type="entry name" value="Winged helix' DNA-binding domain"/>
    <property type="match status" value="1"/>
</dbReference>
<dbReference type="InterPro" id="IPR036388">
    <property type="entry name" value="WH-like_DNA-bd_sf"/>
</dbReference>
<evidence type="ECO:0000256" key="3">
    <source>
        <dbReference type="ARBA" id="ARBA00023015"/>
    </source>
</evidence>
<dbReference type="PROSITE" id="PS50949">
    <property type="entry name" value="HTH_GNTR"/>
    <property type="match status" value="1"/>
</dbReference>
<dbReference type="Pfam" id="PF00392">
    <property type="entry name" value="GntR"/>
    <property type="match status" value="1"/>
</dbReference>
<dbReference type="InterPro" id="IPR015422">
    <property type="entry name" value="PyrdxlP-dep_Trfase_small"/>
</dbReference>
<evidence type="ECO:0000256" key="5">
    <source>
        <dbReference type="ARBA" id="ARBA00023163"/>
    </source>
</evidence>
<name>A0A7M2WX24_9BACT</name>
<organism evidence="7 8">
    <name type="scientific">Humisphaera borealis</name>
    <dbReference type="NCBI Taxonomy" id="2807512"/>
    <lineage>
        <taxon>Bacteria</taxon>
        <taxon>Pseudomonadati</taxon>
        <taxon>Planctomycetota</taxon>
        <taxon>Phycisphaerae</taxon>
        <taxon>Tepidisphaerales</taxon>
        <taxon>Tepidisphaeraceae</taxon>
        <taxon>Humisphaera</taxon>
    </lineage>
</organism>
<dbReference type="Gene3D" id="3.90.1150.10">
    <property type="entry name" value="Aspartate Aminotransferase, domain 1"/>
    <property type="match status" value="1"/>
</dbReference>
<dbReference type="InterPro" id="IPR036390">
    <property type="entry name" value="WH_DNA-bd_sf"/>
</dbReference>
<dbReference type="PANTHER" id="PTHR46577">
    <property type="entry name" value="HTH-TYPE TRANSCRIPTIONAL REGULATORY PROTEIN GABR"/>
    <property type="match status" value="1"/>
</dbReference>
<dbReference type="InterPro" id="IPR000524">
    <property type="entry name" value="Tscrpt_reg_HTH_GntR"/>
</dbReference>
<dbReference type="PANTHER" id="PTHR46577:SF1">
    <property type="entry name" value="HTH-TYPE TRANSCRIPTIONAL REGULATORY PROTEIN GABR"/>
    <property type="match status" value="1"/>
</dbReference>